<gene>
    <name evidence="1" type="ORF">O1420_14280</name>
</gene>
<dbReference type="RefSeq" id="WP_032569165.1">
    <property type="nucleotide sequence ID" value="NZ_CP083688.1"/>
</dbReference>
<proteinExistence type="predicted"/>
<accession>A0A396EJ37</accession>
<dbReference type="AlphaFoldDB" id="A0A396EJ37"/>
<organism evidence="1 2">
    <name type="scientific">Bacteroides fragilis</name>
    <dbReference type="NCBI Taxonomy" id="817"/>
    <lineage>
        <taxon>Bacteria</taxon>
        <taxon>Pseudomonadati</taxon>
        <taxon>Bacteroidota</taxon>
        <taxon>Bacteroidia</taxon>
        <taxon>Bacteroidales</taxon>
        <taxon>Bacteroidaceae</taxon>
        <taxon>Bacteroides</taxon>
    </lineage>
</organism>
<dbReference type="Proteomes" id="UP001078742">
    <property type="component" value="Unassembled WGS sequence"/>
</dbReference>
<comment type="caution">
    <text evidence="1">The sequence shown here is derived from an EMBL/GenBank/DDBJ whole genome shotgun (WGS) entry which is preliminary data.</text>
</comment>
<dbReference type="EMBL" id="JAPUAV010000010">
    <property type="protein sequence ID" value="MCZ2572560.1"/>
    <property type="molecule type" value="Genomic_DNA"/>
</dbReference>
<protein>
    <submittedName>
        <fullName evidence="1">DUF3575 domain-containing protein</fullName>
    </submittedName>
</protein>
<evidence type="ECO:0000313" key="1">
    <source>
        <dbReference type="EMBL" id="MCZ2572560.1"/>
    </source>
</evidence>
<name>A0A396EJ37_BACFG</name>
<reference evidence="1" key="1">
    <citation type="submission" date="2022-12" db="EMBL/GenBank/DDBJ databases">
        <title>Development of a Multilocus Sequence Typing Scheme for Bacteroides fragilis Based on Whole Genome Sequencing Data and Clinical Application.</title>
        <authorList>
            <person name="Nielsen F.D."/>
            <person name="Justesen U.S."/>
        </authorList>
    </citation>
    <scope>NUCLEOTIDE SEQUENCE</scope>
    <source>
        <strain evidence="1">BF_BC_VIB_DK_2012_57</strain>
    </source>
</reference>
<sequence length="339" mass="39515">MYRFELLYLYCTNRQIMENRICILTLFVFLFLLSGESRAMVAMPDAWTRMMIGVNQKDWSLLRERVQTDLHVPDREDVLMLIDYHRDDRMKCENLLRRLNGGEAYRYIMNKILPLLYVYREHSPVPIPDDKAAGVFLSTANVLPRVKFVHPQPVVPEEGKIETPVIIEQRTVLALKNNLLYDLALAPNIEVEIPLNRRWSVNAEYKCPWWLNSSREFCYQLLSGGVEGRCWLGNRKRRNRLAGHFIGAYAEGGIYDFQFKGDGYQGRYYAASGLTYGYAKQIARHLSFEFSLGIGYLTTEYKKYTPYEGDLVWKSSARYNFIGPTKAKVSLVWLITARR</sequence>
<dbReference type="InterPro" id="IPR021958">
    <property type="entry name" value="DUF3575"/>
</dbReference>
<dbReference type="Pfam" id="PF12099">
    <property type="entry name" value="DUF3575"/>
    <property type="match status" value="1"/>
</dbReference>
<evidence type="ECO:0000313" key="2">
    <source>
        <dbReference type="Proteomes" id="UP001078742"/>
    </source>
</evidence>